<organism evidence="1 2">
    <name type="scientific">Niastella populi</name>
    <dbReference type="NCBI Taxonomy" id="550983"/>
    <lineage>
        <taxon>Bacteria</taxon>
        <taxon>Pseudomonadati</taxon>
        <taxon>Bacteroidota</taxon>
        <taxon>Chitinophagia</taxon>
        <taxon>Chitinophagales</taxon>
        <taxon>Chitinophagaceae</taxon>
        <taxon>Niastella</taxon>
    </lineage>
</organism>
<dbReference type="EMBL" id="LWBP01000210">
    <property type="protein sequence ID" value="OQP53525.1"/>
    <property type="molecule type" value="Genomic_DNA"/>
</dbReference>
<protein>
    <recommendedName>
        <fullName evidence="3">Lipid A deacylase LpxR family protein</fullName>
    </recommendedName>
</protein>
<dbReference type="Proteomes" id="UP000192276">
    <property type="component" value="Unassembled WGS sequence"/>
</dbReference>
<keyword evidence="2" id="KW-1185">Reference proteome</keyword>
<proteinExistence type="predicted"/>
<gene>
    <name evidence="1" type="ORF">A4R26_05960</name>
</gene>
<name>A0A1V9F5G6_9BACT</name>
<evidence type="ECO:0000313" key="1">
    <source>
        <dbReference type="EMBL" id="OQP53525.1"/>
    </source>
</evidence>
<evidence type="ECO:0000313" key="2">
    <source>
        <dbReference type="Proteomes" id="UP000192276"/>
    </source>
</evidence>
<comment type="caution">
    <text evidence="1">The sequence shown here is derived from an EMBL/GenBank/DDBJ whole genome shotgun (WGS) entry which is preliminary data.</text>
</comment>
<evidence type="ECO:0008006" key="3">
    <source>
        <dbReference type="Google" id="ProtNLM"/>
    </source>
</evidence>
<accession>A0A1V9F5G6</accession>
<dbReference type="AlphaFoldDB" id="A0A1V9F5G6"/>
<sequence>MLLLAATHVNAQHSLWSPDSLSNSSPNFAMDRYNQLLTYHDPIMYLAFPLIEPLKTRTIPLKDGEGKDGYWLEGNFTNRFVIHRGKYYNPGWLQRTRFTFDVAITPRLTRDESSPLLPSNNRFGLGFDLLLSSTGNLIKDRTTPAWLTVQLLHYSNGHADSFFIRDDEGNQRNNYRSGDFSTNNLRVLFNLANVSAGKHVLSAAVGWQRELDLSGPLGVSPQMRNSYGKHRALFSFQWLRVSRLVVRNSIFSTATKKIAKQRQFSFRTDMEYIAGDLSNYPYKNKYRFGCHAYLTYMPSTTNEVGFLIHGYTGRDYLNIRFDDIVFIGELGLYMRINKR</sequence>
<reference evidence="2" key="1">
    <citation type="submission" date="2016-04" db="EMBL/GenBank/DDBJ databases">
        <authorList>
            <person name="Chen L."/>
            <person name="Zhuang W."/>
            <person name="Wang G."/>
        </authorList>
    </citation>
    <scope>NUCLEOTIDE SEQUENCE [LARGE SCALE GENOMIC DNA]</scope>
    <source>
        <strain evidence="2">208</strain>
    </source>
</reference>